<accession>A0A0F9WDF1</accession>
<feature type="region of interest" description="Disordered" evidence="1">
    <location>
        <begin position="100"/>
        <end position="130"/>
    </location>
</feature>
<comment type="caution">
    <text evidence="2">The sequence shown here is derived from an EMBL/GenBank/DDBJ whole genome shotgun (WGS) entry which is preliminary data.</text>
</comment>
<organism evidence="2">
    <name type="scientific">marine sediment metagenome</name>
    <dbReference type="NCBI Taxonomy" id="412755"/>
    <lineage>
        <taxon>unclassified sequences</taxon>
        <taxon>metagenomes</taxon>
        <taxon>ecological metagenomes</taxon>
    </lineage>
</organism>
<evidence type="ECO:0000313" key="2">
    <source>
        <dbReference type="EMBL" id="KKN76258.1"/>
    </source>
</evidence>
<reference evidence="2" key="1">
    <citation type="journal article" date="2015" name="Nature">
        <title>Complex archaea that bridge the gap between prokaryotes and eukaryotes.</title>
        <authorList>
            <person name="Spang A."/>
            <person name="Saw J.H."/>
            <person name="Jorgensen S.L."/>
            <person name="Zaremba-Niedzwiedzka K."/>
            <person name="Martijn J."/>
            <person name="Lind A.E."/>
            <person name="van Eijk R."/>
            <person name="Schleper C."/>
            <person name="Guy L."/>
            <person name="Ettema T.J."/>
        </authorList>
    </citation>
    <scope>NUCLEOTIDE SEQUENCE</scope>
</reference>
<feature type="compositionally biased region" description="Basic and acidic residues" evidence="1">
    <location>
        <begin position="10"/>
        <end position="72"/>
    </location>
</feature>
<feature type="region of interest" description="Disordered" evidence="1">
    <location>
        <begin position="1"/>
        <end position="72"/>
    </location>
</feature>
<feature type="compositionally biased region" description="Basic and acidic residues" evidence="1">
    <location>
        <begin position="102"/>
        <end position="129"/>
    </location>
</feature>
<protein>
    <submittedName>
        <fullName evidence="2">Uncharacterized protein</fullName>
    </submittedName>
</protein>
<feature type="compositionally biased region" description="Polar residues" evidence="1">
    <location>
        <begin position="206"/>
        <end position="217"/>
    </location>
</feature>
<evidence type="ECO:0000256" key="1">
    <source>
        <dbReference type="SAM" id="MobiDB-lite"/>
    </source>
</evidence>
<dbReference type="AlphaFoldDB" id="A0A0F9WDF1"/>
<proteinExistence type="predicted"/>
<gene>
    <name evidence="2" type="ORF">LCGC14_0372840</name>
</gene>
<sequence>MPSSLLELSAKLDEMNAKADENDQKYKDAMEKKDKDHKEAMDDMEKKNHDAMEDEHKKTEDANKAMEDDKEHHDAVLKAVLKAMEEPDEEKRATLLKAAMEIPHKDDEHTQTAKNGDHEMKEMKEENKSMKAQLDYQNTIIKKPKLQILEAAYESHVDKKTLAEYTADWNKMTPEQLDGAIEKAKPIIELSGRTIETTPTPLGLSQGLSEFTGSAKSGNGEYSAKVDKMTPEELFAR</sequence>
<feature type="region of interest" description="Disordered" evidence="1">
    <location>
        <begin position="192"/>
        <end position="237"/>
    </location>
</feature>
<dbReference type="EMBL" id="LAZR01000298">
    <property type="protein sequence ID" value="KKN76258.1"/>
    <property type="molecule type" value="Genomic_DNA"/>
</dbReference>
<feature type="compositionally biased region" description="Basic and acidic residues" evidence="1">
    <location>
        <begin position="224"/>
        <end position="237"/>
    </location>
</feature>
<name>A0A0F9WDF1_9ZZZZ</name>